<evidence type="ECO:0008006" key="4">
    <source>
        <dbReference type="Google" id="ProtNLM"/>
    </source>
</evidence>
<comment type="caution">
    <text evidence="2">The sequence shown here is derived from an EMBL/GenBank/DDBJ whole genome shotgun (WGS) entry which is preliminary data.</text>
</comment>
<accession>A0ABW0KTN1</accession>
<evidence type="ECO:0000313" key="3">
    <source>
        <dbReference type="Proteomes" id="UP001596052"/>
    </source>
</evidence>
<keyword evidence="3" id="KW-1185">Reference proteome</keyword>
<feature type="transmembrane region" description="Helical" evidence="1">
    <location>
        <begin position="12"/>
        <end position="28"/>
    </location>
</feature>
<evidence type="ECO:0000256" key="1">
    <source>
        <dbReference type="SAM" id="Phobius"/>
    </source>
</evidence>
<dbReference type="SUPFAM" id="SSF52317">
    <property type="entry name" value="Class I glutamine amidotransferase-like"/>
    <property type="match status" value="1"/>
</dbReference>
<protein>
    <recommendedName>
        <fullName evidence="4">Glutamine amidotransferase domain-containing protein</fullName>
    </recommendedName>
</protein>
<keyword evidence="1" id="KW-0812">Transmembrane</keyword>
<sequence>MTFAPAIPEPWPWIALVVLPLAGGWLAWRSGVTLSTGRRCVFMALRGLAFAALALLLLNPGEWKQPEQQEEKLHAVLLDRSASMAVRDAGDATRWSDGLAMAQALAKSGGDQLKAFTFSDTLESDALKTGLKPDGQASAIVHSGNALFSGASGLGRKLASITIISDGHQTREDPAAELILRARAAHVPLHVVPLGGDWGGRDLILHATRRLVMALPGKPVAVGVSLENRGLGLIKPRVQLVDANGKTQAERDVEMDSGARKNITLEMPKLAGGDYRVIVAPQQGEDITRNNEDRVRVQELTSRTRVFIAEGAPYWDSKFLAQLLREQGFMDVRAIYRLNDERYFRVDAGTSEPVVSGDSTFPETAEDFAKIDLLVLGKGAEGFLDAKRIEAMKSFVRDRGGALLLARGKSYADRLAELEVLEPVEWGTTMTGDFRFEPGSVGEAAGLFGQALPEAQDPLWRQLPPLSDVVTIAKLKPFTQVMAMGVKPAVGREERVPLLATRHFGRGVVVALNADGLWKWDFDPQARKLGNMYEEFWTQLLQWTASYAEFLPGQELSLRLGESNVKLGRGVRASIGWRGGKDVPQPKLRVFYEGKQLPDVSASEAESDAEGRRSWAALLQPENPGTYRVQAFNGDKAGPEAVLNVLAPPTEQESLSADPAFLNELAEATGGKAWKPAQASELAKLLLAPSLDQVQERAQAFWHPLWPQSWLLIPLILLLAVEWWSRRRLGLL</sequence>
<organism evidence="2 3">
    <name type="scientific">Prosthecobacter fluviatilis</name>
    <dbReference type="NCBI Taxonomy" id="445931"/>
    <lineage>
        <taxon>Bacteria</taxon>
        <taxon>Pseudomonadati</taxon>
        <taxon>Verrucomicrobiota</taxon>
        <taxon>Verrucomicrobiia</taxon>
        <taxon>Verrucomicrobiales</taxon>
        <taxon>Verrucomicrobiaceae</taxon>
        <taxon>Prosthecobacter</taxon>
    </lineage>
</organism>
<reference evidence="3" key="1">
    <citation type="journal article" date="2019" name="Int. J. Syst. Evol. Microbiol.">
        <title>The Global Catalogue of Microorganisms (GCM) 10K type strain sequencing project: providing services to taxonomists for standard genome sequencing and annotation.</title>
        <authorList>
            <consortium name="The Broad Institute Genomics Platform"/>
            <consortium name="The Broad Institute Genome Sequencing Center for Infectious Disease"/>
            <person name="Wu L."/>
            <person name="Ma J."/>
        </authorList>
    </citation>
    <scope>NUCLEOTIDE SEQUENCE [LARGE SCALE GENOMIC DNA]</scope>
    <source>
        <strain evidence="3">CGMCC 4.1469</strain>
    </source>
</reference>
<dbReference type="Proteomes" id="UP001596052">
    <property type="component" value="Unassembled WGS sequence"/>
</dbReference>
<feature type="transmembrane region" description="Helical" evidence="1">
    <location>
        <begin position="40"/>
        <end position="58"/>
    </location>
</feature>
<keyword evidence="1" id="KW-1133">Transmembrane helix</keyword>
<dbReference type="PANTHER" id="PTHR37947:SF1">
    <property type="entry name" value="BLL2462 PROTEIN"/>
    <property type="match status" value="1"/>
</dbReference>
<proteinExistence type="predicted"/>
<dbReference type="RefSeq" id="WP_377167414.1">
    <property type="nucleotide sequence ID" value="NZ_JBHSMQ010000004.1"/>
</dbReference>
<dbReference type="Gene3D" id="3.40.50.880">
    <property type="match status" value="1"/>
</dbReference>
<dbReference type="InterPro" id="IPR029062">
    <property type="entry name" value="Class_I_gatase-like"/>
</dbReference>
<gene>
    <name evidence="2" type="ORF">ACFQDI_13535</name>
</gene>
<dbReference type="PANTHER" id="PTHR37947">
    <property type="entry name" value="BLL2462 PROTEIN"/>
    <property type="match status" value="1"/>
</dbReference>
<name>A0ABW0KTN1_9BACT</name>
<keyword evidence="1" id="KW-0472">Membrane</keyword>
<evidence type="ECO:0000313" key="2">
    <source>
        <dbReference type="EMBL" id="MFC5455881.1"/>
    </source>
</evidence>
<dbReference type="EMBL" id="JBHSMQ010000004">
    <property type="protein sequence ID" value="MFC5455881.1"/>
    <property type="molecule type" value="Genomic_DNA"/>
</dbReference>